<reference evidence="3 4" key="1">
    <citation type="journal article" date="2022" name="bioRxiv">
        <title>Genomics of Preaxostyla Flagellates Illuminates Evolutionary Transitions and the Path Towards Mitochondrial Loss.</title>
        <authorList>
            <person name="Novak L.V.F."/>
            <person name="Treitli S.C."/>
            <person name="Pyrih J."/>
            <person name="Halakuc P."/>
            <person name="Pipaliya S.V."/>
            <person name="Vacek V."/>
            <person name="Brzon O."/>
            <person name="Soukal P."/>
            <person name="Eme L."/>
            <person name="Dacks J.B."/>
            <person name="Karnkowska A."/>
            <person name="Elias M."/>
            <person name="Hampl V."/>
        </authorList>
    </citation>
    <scope>NUCLEOTIDE SEQUENCE [LARGE SCALE GENOMIC DNA]</scope>
    <source>
        <strain evidence="3">NAU3</strain>
        <tissue evidence="3">Gut</tissue>
    </source>
</reference>
<dbReference type="InterPro" id="IPR036872">
    <property type="entry name" value="CH_dom_sf"/>
</dbReference>
<feature type="region of interest" description="Disordered" evidence="1">
    <location>
        <begin position="282"/>
        <end position="323"/>
    </location>
</feature>
<keyword evidence="4" id="KW-1185">Reference proteome</keyword>
<dbReference type="InterPro" id="IPR001715">
    <property type="entry name" value="CH_dom"/>
</dbReference>
<feature type="region of interest" description="Disordered" evidence="1">
    <location>
        <begin position="67"/>
        <end position="91"/>
    </location>
</feature>
<dbReference type="Gene3D" id="1.10.418.10">
    <property type="entry name" value="Calponin-like domain"/>
    <property type="match status" value="2"/>
</dbReference>
<feature type="domain" description="Calponin-homology (CH)" evidence="2">
    <location>
        <begin position="165"/>
        <end position="248"/>
    </location>
</feature>
<comment type="caution">
    <text evidence="3">The sequence shown here is derived from an EMBL/GenBank/DDBJ whole genome shotgun (WGS) entry which is preliminary data.</text>
</comment>
<feature type="compositionally biased region" description="Low complexity" evidence="1">
    <location>
        <begin position="82"/>
        <end position="91"/>
    </location>
</feature>
<accession>A0ABQ9XQ82</accession>
<dbReference type="SUPFAM" id="SSF47576">
    <property type="entry name" value="Calponin-homology domain, CH-domain"/>
    <property type="match status" value="1"/>
</dbReference>
<feature type="compositionally biased region" description="Polar residues" evidence="1">
    <location>
        <begin position="67"/>
        <end position="81"/>
    </location>
</feature>
<protein>
    <recommendedName>
        <fullName evidence="2">Calponin-homology (CH) domain-containing protein</fullName>
    </recommendedName>
</protein>
<dbReference type="Pfam" id="PF00307">
    <property type="entry name" value="CH"/>
    <property type="match status" value="1"/>
</dbReference>
<feature type="compositionally biased region" description="Polar residues" evidence="1">
    <location>
        <begin position="310"/>
        <end position="323"/>
    </location>
</feature>
<sequence length="323" mass="36068">MTTKATVEAKFCIRWINVLFHPELQITEISSLRDGYILLKLTELFLAISPEDSDAVPLEQFVESIRQTDSQTQPSSLETTPRSLTTRSAMSSTTRSISKKATKEWERHNINIVFLNLSEMDVEVPGVTESDILAGKDKAIVDLLMSIALKAYVKDIRFQGGIGIEALLQWVRELSIGLLPGGMISFTGCWTDGLALSVLSVFPDKEVDENLISSLRRFSPIERNTYALKALSDKGVPSLLDPADVTMGLFTSRAMASYVGMIHSIWKELPLNILPAVKHSIEKEERERKHRARREEKAKKREASKKTPPTKGSRSNPLTTPTL</sequence>
<feature type="compositionally biased region" description="Basic and acidic residues" evidence="1">
    <location>
        <begin position="282"/>
        <end position="305"/>
    </location>
</feature>
<dbReference type="EMBL" id="JARBJD010000104">
    <property type="protein sequence ID" value="KAK2952391.1"/>
    <property type="molecule type" value="Genomic_DNA"/>
</dbReference>
<name>A0ABQ9XQ82_9EUKA</name>
<evidence type="ECO:0000256" key="1">
    <source>
        <dbReference type="SAM" id="MobiDB-lite"/>
    </source>
</evidence>
<proteinExistence type="predicted"/>
<gene>
    <name evidence="3" type="ORF">BLNAU_12653</name>
</gene>
<evidence type="ECO:0000313" key="4">
    <source>
        <dbReference type="Proteomes" id="UP001281761"/>
    </source>
</evidence>
<organism evidence="3 4">
    <name type="scientific">Blattamonas nauphoetae</name>
    <dbReference type="NCBI Taxonomy" id="2049346"/>
    <lineage>
        <taxon>Eukaryota</taxon>
        <taxon>Metamonada</taxon>
        <taxon>Preaxostyla</taxon>
        <taxon>Oxymonadida</taxon>
        <taxon>Blattamonas</taxon>
    </lineage>
</organism>
<dbReference type="Proteomes" id="UP001281761">
    <property type="component" value="Unassembled WGS sequence"/>
</dbReference>
<evidence type="ECO:0000313" key="3">
    <source>
        <dbReference type="EMBL" id="KAK2952391.1"/>
    </source>
</evidence>
<evidence type="ECO:0000259" key="2">
    <source>
        <dbReference type="Pfam" id="PF00307"/>
    </source>
</evidence>